<dbReference type="EMBL" id="AWEY01000036">
    <property type="protein sequence ID" value="ERK38606.1"/>
    <property type="molecule type" value="Genomic_DNA"/>
</dbReference>
<dbReference type="Gene3D" id="3.10.450.50">
    <property type="match status" value="1"/>
</dbReference>
<dbReference type="PATRIC" id="fig|1115809.3.peg.2119"/>
<evidence type="ECO:0000313" key="2">
    <source>
        <dbReference type="Proteomes" id="UP000016648"/>
    </source>
</evidence>
<name>U2P355_9BACT</name>
<dbReference type="AlphaFoldDB" id="U2P355"/>
<evidence type="ECO:0000313" key="1">
    <source>
        <dbReference type="EMBL" id="ERK38606.1"/>
    </source>
</evidence>
<protein>
    <submittedName>
        <fullName evidence="1">Lumazine-binding domain protein</fullName>
    </submittedName>
</protein>
<organism evidence="1 2">
    <name type="scientific">Segatella baroniae F0067</name>
    <dbReference type="NCBI Taxonomy" id="1115809"/>
    <lineage>
        <taxon>Bacteria</taxon>
        <taxon>Pseudomonadati</taxon>
        <taxon>Bacteroidota</taxon>
        <taxon>Bacteroidia</taxon>
        <taxon>Bacteroidales</taxon>
        <taxon>Prevotellaceae</taxon>
        <taxon>Segatella</taxon>
    </lineage>
</organism>
<sequence length="124" mass="14352">MFGVLAVTFMSCRKEIDPADVAAQTARQYYDYLLHGDYEAYVEGMDTPERIPASYKEQLLLNARMFMEQQKKEHRGIRQVSVVNATADTARKAAQVFLLLSYGDSTREQVYVPMVMRKGIWYLR</sequence>
<proteinExistence type="predicted"/>
<gene>
    <name evidence="1" type="ORF">HMPREF9135_2075</name>
</gene>
<dbReference type="Proteomes" id="UP000016648">
    <property type="component" value="Unassembled WGS sequence"/>
</dbReference>
<comment type="caution">
    <text evidence="1">The sequence shown here is derived from an EMBL/GenBank/DDBJ whole genome shotgun (WGS) entry which is preliminary data.</text>
</comment>
<keyword evidence="2" id="KW-1185">Reference proteome</keyword>
<accession>U2P355</accession>
<reference evidence="1 2" key="1">
    <citation type="submission" date="2013-08" db="EMBL/GenBank/DDBJ databases">
        <authorList>
            <person name="Durkin A.S."/>
            <person name="Haft D.R."/>
            <person name="McCorrison J."/>
            <person name="Torralba M."/>
            <person name="Gillis M."/>
            <person name="Haft D.H."/>
            <person name="Methe B."/>
            <person name="Sutton G."/>
            <person name="Nelson K.E."/>
        </authorList>
    </citation>
    <scope>NUCLEOTIDE SEQUENCE [LARGE SCALE GENOMIC DNA]</scope>
    <source>
        <strain evidence="1 2">F0067</strain>
    </source>
</reference>